<dbReference type="SFLD" id="SFLDG01129">
    <property type="entry name" value="C1.5:_HAD__Beta-PGM__Phosphata"/>
    <property type="match status" value="1"/>
</dbReference>
<sequence length="243" mass="26705">MTESYLMTAAILEHVQAVAFDLDGTLCDSIPDLTAAAQAMCEYLGLPVLPTQTVESYVGDGIGKLVHRVITHDREKEADPEIWEKGFVFFMKYYREHLSDFTRPYPETEAGLGLLKSLGIPLVVITNKNEVLAAELLKQLNLDSYFSLVLGGDSLTEKKPNPLPLQHAAEVLGIDVANMLMVGDSKNDILAAKAAGCFSIGVTFGYGDMTLLSQDKATKPDLLIRALPEIYENLQPQKNKDEE</sequence>
<dbReference type="GO" id="GO:0046295">
    <property type="term" value="P:glycolate biosynthetic process"/>
    <property type="evidence" value="ECO:0007669"/>
    <property type="project" value="UniProtKB-UniRule"/>
</dbReference>
<dbReference type="InterPro" id="IPR050155">
    <property type="entry name" value="HAD-like_hydrolase_sf"/>
</dbReference>
<evidence type="ECO:0000256" key="6">
    <source>
        <dbReference type="ARBA" id="ARBA00022723"/>
    </source>
</evidence>
<name>A0A9X9R0H6_NEISU</name>
<feature type="binding site" evidence="11">
    <location>
        <position position="184"/>
    </location>
    <ligand>
        <name>Mg(2+)</name>
        <dbReference type="ChEBI" id="CHEBI:18420"/>
    </ligand>
</feature>
<dbReference type="Gene3D" id="1.10.150.240">
    <property type="entry name" value="Putative phosphatase, domain 2"/>
    <property type="match status" value="1"/>
</dbReference>
<comment type="caution">
    <text evidence="12">The sequence shown here is derived from an EMBL/GenBank/DDBJ whole genome shotgun (WGS) entry which is preliminary data.</text>
</comment>
<keyword evidence="13" id="KW-1185">Reference proteome</keyword>
<comment type="pathway">
    <text evidence="3 11">Organic acid metabolism; glycolate biosynthesis; glycolate from 2-phosphoglycolate: step 1/1.</text>
</comment>
<dbReference type="CDD" id="cd16417">
    <property type="entry name" value="HAD_PGPase"/>
    <property type="match status" value="1"/>
</dbReference>
<dbReference type="Proteomes" id="UP000626795">
    <property type="component" value="Unassembled WGS sequence"/>
</dbReference>
<dbReference type="GO" id="GO:0005829">
    <property type="term" value="C:cytosol"/>
    <property type="evidence" value="ECO:0007669"/>
    <property type="project" value="TreeGrafter"/>
</dbReference>
<dbReference type="NCBIfam" id="TIGR01549">
    <property type="entry name" value="HAD-SF-IA-v1"/>
    <property type="match status" value="1"/>
</dbReference>
<evidence type="ECO:0000256" key="4">
    <source>
        <dbReference type="ARBA" id="ARBA00006171"/>
    </source>
</evidence>
<keyword evidence="8 11" id="KW-0460">Magnesium</keyword>
<keyword evidence="6 11" id="KW-0479">Metal-binding</keyword>
<dbReference type="PANTHER" id="PTHR43434:SF1">
    <property type="entry name" value="PHOSPHOGLYCOLATE PHOSPHATASE"/>
    <property type="match status" value="1"/>
</dbReference>
<dbReference type="AlphaFoldDB" id="A0A9X9R0H6"/>
<dbReference type="GO" id="GO:0005975">
    <property type="term" value="P:carbohydrate metabolic process"/>
    <property type="evidence" value="ECO:0007669"/>
    <property type="project" value="InterPro"/>
</dbReference>
<dbReference type="SUPFAM" id="SSF56784">
    <property type="entry name" value="HAD-like"/>
    <property type="match status" value="1"/>
</dbReference>
<evidence type="ECO:0000256" key="2">
    <source>
        <dbReference type="ARBA" id="ARBA00001946"/>
    </source>
</evidence>
<dbReference type="PRINTS" id="PR00413">
    <property type="entry name" value="HADHALOGNASE"/>
</dbReference>
<dbReference type="InterPro" id="IPR041492">
    <property type="entry name" value="HAD_2"/>
</dbReference>
<protein>
    <recommendedName>
        <fullName evidence="5 11">Phosphoglycolate phosphatase</fullName>
        <shortName evidence="11">PGP</shortName>
        <shortName evidence="11">PGPase</shortName>
        <ecNumber evidence="5 11">3.1.3.18</ecNumber>
    </recommendedName>
</protein>
<accession>A0A9X9R0H6</accession>
<comment type="catalytic activity">
    <reaction evidence="1 11">
        <text>2-phosphoglycolate + H2O = glycolate + phosphate</text>
        <dbReference type="Rhea" id="RHEA:14369"/>
        <dbReference type="ChEBI" id="CHEBI:15377"/>
        <dbReference type="ChEBI" id="CHEBI:29805"/>
        <dbReference type="ChEBI" id="CHEBI:43474"/>
        <dbReference type="ChEBI" id="CHEBI:58033"/>
        <dbReference type="EC" id="3.1.3.18"/>
    </reaction>
</comment>
<dbReference type="GO" id="GO:0046872">
    <property type="term" value="F:metal ion binding"/>
    <property type="evidence" value="ECO:0007669"/>
    <property type="project" value="UniProtKB-KW"/>
</dbReference>
<dbReference type="NCBIfam" id="NF009695">
    <property type="entry name" value="PRK13222.1-2"/>
    <property type="match status" value="1"/>
</dbReference>
<dbReference type="GO" id="GO:0006281">
    <property type="term" value="P:DNA repair"/>
    <property type="evidence" value="ECO:0007669"/>
    <property type="project" value="TreeGrafter"/>
</dbReference>
<evidence type="ECO:0000256" key="8">
    <source>
        <dbReference type="ARBA" id="ARBA00022842"/>
    </source>
</evidence>
<evidence type="ECO:0000256" key="5">
    <source>
        <dbReference type="ARBA" id="ARBA00013078"/>
    </source>
</evidence>
<dbReference type="InterPro" id="IPR023214">
    <property type="entry name" value="HAD_sf"/>
</dbReference>
<comment type="function">
    <text evidence="10 11">Specifically catalyzes the dephosphorylation of 2-phosphoglycolate. Is involved in the dissimilation of the intracellular 2-phosphoglycolate formed during the DNA repair of 3'-phosphoglycolate ends, a major class of DNA lesions induced by oxidative stress.</text>
</comment>
<dbReference type="EMBL" id="CABFLZ010000011">
    <property type="protein sequence ID" value="VTY04755.1"/>
    <property type="molecule type" value="Genomic_DNA"/>
</dbReference>
<comment type="similarity">
    <text evidence="4 11">Belongs to the HAD-like hydrolase superfamily. CbbY/CbbZ/Gph/YieH family.</text>
</comment>
<keyword evidence="7 11" id="KW-0378">Hydrolase</keyword>
<dbReference type="SFLD" id="SFLDG01135">
    <property type="entry name" value="C1.5.6:_HAD__Beta-PGM__Phospha"/>
    <property type="match status" value="1"/>
</dbReference>
<dbReference type="SFLD" id="SFLDS00003">
    <property type="entry name" value="Haloacid_Dehalogenase"/>
    <property type="match status" value="1"/>
</dbReference>
<evidence type="ECO:0000313" key="12">
    <source>
        <dbReference type="EMBL" id="VTY04755.1"/>
    </source>
</evidence>
<gene>
    <name evidence="12" type="primary">gph_1</name>
    <name evidence="12" type="ORF">ONOEEDHL_00156</name>
</gene>
<evidence type="ECO:0000256" key="7">
    <source>
        <dbReference type="ARBA" id="ARBA00022801"/>
    </source>
</evidence>
<dbReference type="NCBIfam" id="TIGR01509">
    <property type="entry name" value="HAD-SF-IA-v3"/>
    <property type="match status" value="1"/>
</dbReference>
<dbReference type="PANTHER" id="PTHR43434">
    <property type="entry name" value="PHOSPHOGLYCOLATE PHOSPHATASE"/>
    <property type="match status" value="1"/>
</dbReference>
<evidence type="ECO:0000256" key="11">
    <source>
        <dbReference type="HAMAP-Rule" id="MF_00495"/>
    </source>
</evidence>
<dbReference type="EC" id="3.1.3.18" evidence="5 11"/>
<evidence type="ECO:0000256" key="10">
    <source>
        <dbReference type="ARBA" id="ARBA00059247"/>
    </source>
</evidence>
<dbReference type="FunFam" id="3.40.50.1000:FF:000022">
    <property type="entry name" value="Phosphoglycolate phosphatase"/>
    <property type="match status" value="1"/>
</dbReference>
<feature type="active site" description="Nucleophile" evidence="11">
    <location>
        <position position="21"/>
    </location>
</feature>
<dbReference type="Pfam" id="PF13419">
    <property type="entry name" value="HAD_2"/>
    <property type="match status" value="1"/>
</dbReference>
<reference evidence="12" key="1">
    <citation type="submission" date="2019-05" db="EMBL/GenBank/DDBJ databases">
        <authorList>
            <person name="Hibberd M."/>
        </authorList>
    </citation>
    <scope>NUCLEOTIDE SEQUENCE</scope>
    <source>
        <strain evidence="12">Neisseria_subflava_BgEED23</strain>
    </source>
</reference>
<dbReference type="InterPro" id="IPR023198">
    <property type="entry name" value="PGP-like_dom2"/>
</dbReference>
<feature type="binding site" evidence="11">
    <location>
        <position position="21"/>
    </location>
    <ligand>
        <name>Mg(2+)</name>
        <dbReference type="ChEBI" id="CHEBI:18420"/>
    </ligand>
</feature>
<dbReference type="GO" id="GO:0008967">
    <property type="term" value="F:phosphoglycolate phosphatase activity"/>
    <property type="evidence" value="ECO:0007669"/>
    <property type="project" value="UniProtKB-UniRule"/>
</dbReference>
<dbReference type="NCBIfam" id="TIGR01449">
    <property type="entry name" value="PGP_bact"/>
    <property type="match status" value="1"/>
</dbReference>
<comment type="cofactor">
    <cofactor evidence="2 11">
        <name>Mg(2+)</name>
        <dbReference type="ChEBI" id="CHEBI:18420"/>
    </cofactor>
</comment>
<evidence type="ECO:0000256" key="9">
    <source>
        <dbReference type="ARBA" id="ARBA00023277"/>
    </source>
</evidence>
<dbReference type="Gene3D" id="3.40.50.1000">
    <property type="entry name" value="HAD superfamily/HAD-like"/>
    <property type="match status" value="1"/>
</dbReference>
<dbReference type="InterPro" id="IPR037512">
    <property type="entry name" value="PGPase_prok"/>
</dbReference>
<evidence type="ECO:0000313" key="13">
    <source>
        <dbReference type="Proteomes" id="UP000626795"/>
    </source>
</evidence>
<organism evidence="12 13">
    <name type="scientific">Neisseria subflava</name>
    <dbReference type="NCBI Taxonomy" id="28449"/>
    <lineage>
        <taxon>Bacteria</taxon>
        <taxon>Pseudomonadati</taxon>
        <taxon>Pseudomonadota</taxon>
        <taxon>Betaproteobacteria</taxon>
        <taxon>Neisseriales</taxon>
        <taxon>Neisseriaceae</taxon>
        <taxon>Neisseria</taxon>
    </lineage>
</organism>
<proteinExistence type="inferred from homology"/>
<dbReference type="HAMAP" id="MF_00495">
    <property type="entry name" value="GPH_hydrolase_bact"/>
    <property type="match status" value="1"/>
</dbReference>
<feature type="binding site" evidence="11">
    <location>
        <position position="23"/>
    </location>
    <ligand>
        <name>Mg(2+)</name>
        <dbReference type="ChEBI" id="CHEBI:18420"/>
    </ligand>
</feature>
<evidence type="ECO:0000256" key="1">
    <source>
        <dbReference type="ARBA" id="ARBA00000830"/>
    </source>
</evidence>
<dbReference type="InterPro" id="IPR006439">
    <property type="entry name" value="HAD-SF_hydro_IA"/>
</dbReference>
<keyword evidence="9 11" id="KW-0119">Carbohydrate metabolism</keyword>
<dbReference type="InterPro" id="IPR036412">
    <property type="entry name" value="HAD-like_sf"/>
</dbReference>
<evidence type="ECO:0000256" key="3">
    <source>
        <dbReference type="ARBA" id="ARBA00004818"/>
    </source>
</evidence>